<dbReference type="SUPFAM" id="SSF47473">
    <property type="entry name" value="EF-hand"/>
    <property type="match status" value="1"/>
</dbReference>
<accession>A0AAD7UGL5</accession>
<keyword evidence="1" id="KW-0106">Calcium</keyword>
<dbReference type="CDD" id="cd00051">
    <property type="entry name" value="EFh"/>
    <property type="match status" value="1"/>
</dbReference>
<dbReference type="Gene3D" id="2.60.120.10">
    <property type="entry name" value="Jelly Rolls"/>
    <property type="match status" value="1"/>
</dbReference>
<evidence type="ECO:0000313" key="4">
    <source>
        <dbReference type="EMBL" id="KAJ8604069.1"/>
    </source>
</evidence>
<evidence type="ECO:0000256" key="2">
    <source>
        <dbReference type="SAM" id="MobiDB-lite"/>
    </source>
</evidence>
<evidence type="ECO:0000259" key="3">
    <source>
        <dbReference type="PROSITE" id="PS50222"/>
    </source>
</evidence>
<feature type="compositionally biased region" description="Basic residues" evidence="2">
    <location>
        <begin position="28"/>
        <end position="37"/>
    </location>
</feature>
<dbReference type="InterPro" id="IPR002048">
    <property type="entry name" value="EF_hand_dom"/>
</dbReference>
<dbReference type="InterPro" id="IPR018490">
    <property type="entry name" value="cNMP-bd_dom_sf"/>
</dbReference>
<dbReference type="InterPro" id="IPR014710">
    <property type="entry name" value="RmlC-like_jellyroll"/>
</dbReference>
<evidence type="ECO:0000256" key="1">
    <source>
        <dbReference type="ARBA" id="ARBA00022837"/>
    </source>
</evidence>
<reference evidence="4" key="1">
    <citation type="submission" date="2023-01" db="EMBL/GenBank/DDBJ databases">
        <title>Metagenome sequencing of chrysophaentin producing Chrysophaeum taylorii.</title>
        <authorList>
            <person name="Davison J."/>
            <person name="Bewley C."/>
        </authorList>
    </citation>
    <scope>NUCLEOTIDE SEQUENCE</scope>
    <source>
        <strain evidence="4">NIES-1699</strain>
    </source>
</reference>
<dbReference type="PROSITE" id="PS00018">
    <property type="entry name" value="EF_HAND_1"/>
    <property type="match status" value="2"/>
</dbReference>
<dbReference type="SUPFAM" id="SSF51206">
    <property type="entry name" value="cAMP-binding domain-like"/>
    <property type="match status" value="1"/>
</dbReference>
<dbReference type="AlphaFoldDB" id="A0AAD7UGL5"/>
<gene>
    <name evidence="4" type="ORF">CTAYLR_001763</name>
</gene>
<sequence>MGKKKRAMLAERPEFVRPCKADVLGKTRNIRTTRPRQRSQQQQQLPLQRPLLLRDEKSAVTEKLLREADERFRLERLRAATRRRASTDERVIALKRAIVQFLRMHGGRSERGLRRAFAAADLDNSGDLDYGEFEDAARNFGLNHLSIGALRTLFDAFDSDNSGSISHVEFAASLRATPLRDAAVSSRRGPLERPAIVEPRRVGFEAFPATLDLGDLLVSVIYEACVSVLNTGDTNLRLGVKLEGSDGARDDENPVRVVERPSGPLPPGLEAKIYLEIFVRAPGNLKMDLVVTSGGSAQEVVVPLSATLARRASNAIPSARRLFLLSTNSDDDKDDDERVDGSRRKLPKFLRRVTRPGTRRVPKMMIGGAAGRDDAVWPSLSEQWEQLQRQTAEAVRLLAGLPSIKAADARPLPPEDDLYALAVRLKRVAFASGKTLSPPPKDLRRILFVASGSASVAYAVARASTTSQISESSRQRASLLLGVDIDDDPEEQEEEEEEEEVTELRAPFCVGESSVLLRPNESPERRSRTVVATTTCQGFSLSGEEADQLVEKQNLVLAILRRDLLMRRFERECEKDGGLVRNNYRDQSFVDALLDYARTETRHEAKASFLCRQLLLTDQCRAEVDLLDDILSGVDKTDEQIRTERALAFDRCLVVSDQIWADFVGDDRSAKARRTNPTVLPPSLLAETTFQQMLAARRRARSDANFDLLYKLFSPLEKHVAALLDRALLPGFSKSRQYRAWLADRFPLRRALAPYHHPAAAPRDDARRPSLAYDLPALRPKTSPDLTVNAHHDQDRRAPPPFSRRDPTHHHEEPHALSARGTPTSAKPQSAPAFRPRTATT</sequence>
<feature type="domain" description="EF-hand" evidence="3">
    <location>
        <begin position="108"/>
        <end position="143"/>
    </location>
</feature>
<feature type="region of interest" description="Disordered" evidence="2">
    <location>
        <begin position="485"/>
        <end position="504"/>
    </location>
</feature>
<feature type="compositionally biased region" description="Low complexity" evidence="2">
    <location>
        <begin position="38"/>
        <end position="49"/>
    </location>
</feature>
<feature type="region of interest" description="Disordered" evidence="2">
    <location>
        <begin position="26"/>
        <end position="49"/>
    </location>
</feature>
<dbReference type="EMBL" id="JAQMWT010000340">
    <property type="protein sequence ID" value="KAJ8604069.1"/>
    <property type="molecule type" value="Genomic_DNA"/>
</dbReference>
<dbReference type="Proteomes" id="UP001230188">
    <property type="component" value="Unassembled WGS sequence"/>
</dbReference>
<keyword evidence="5" id="KW-1185">Reference proteome</keyword>
<dbReference type="SMART" id="SM00054">
    <property type="entry name" value="EFh"/>
    <property type="match status" value="2"/>
</dbReference>
<feature type="region of interest" description="Disordered" evidence="2">
    <location>
        <begin position="775"/>
        <end position="841"/>
    </location>
</feature>
<proteinExistence type="predicted"/>
<protein>
    <recommendedName>
        <fullName evidence="3">EF-hand domain-containing protein</fullName>
    </recommendedName>
</protein>
<dbReference type="InterPro" id="IPR018247">
    <property type="entry name" value="EF_Hand_1_Ca_BS"/>
</dbReference>
<dbReference type="InterPro" id="IPR011992">
    <property type="entry name" value="EF-hand-dom_pair"/>
</dbReference>
<organism evidence="4 5">
    <name type="scientific">Chrysophaeum taylorii</name>
    <dbReference type="NCBI Taxonomy" id="2483200"/>
    <lineage>
        <taxon>Eukaryota</taxon>
        <taxon>Sar</taxon>
        <taxon>Stramenopiles</taxon>
        <taxon>Ochrophyta</taxon>
        <taxon>Pelagophyceae</taxon>
        <taxon>Pelagomonadales</taxon>
        <taxon>Pelagomonadaceae</taxon>
        <taxon>Chrysophaeum</taxon>
    </lineage>
</organism>
<dbReference type="Pfam" id="PF13499">
    <property type="entry name" value="EF-hand_7"/>
    <property type="match status" value="1"/>
</dbReference>
<evidence type="ECO:0000313" key="5">
    <source>
        <dbReference type="Proteomes" id="UP001230188"/>
    </source>
</evidence>
<comment type="caution">
    <text evidence="4">The sequence shown here is derived from an EMBL/GenBank/DDBJ whole genome shotgun (WGS) entry which is preliminary data.</text>
</comment>
<dbReference type="Gene3D" id="1.10.238.10">
    <property type="entry name" value="EF-hand"/>
    <property type="match status" value="1"/>
</dbReference>
<feature type="domain" description="EF-hand" evidence="3">
    <location>
        <begin position="145"/>
        <end position="180"/>
    </location>
</feature>
<feature type="compositionally biased region" description="Basic and acidic residues" evidence="2">
    <location>
        <begin position="790"/>
        <end position="815"/>
    </location>
</feature>
<dbReference type="PROSITE" id="PS50222">
    <property type="entry name" value="EF_HAND_2"/>
    <property type="match status" value="2"/>
</dbReference>
<dbReference type="GO" id="GO:0005509">
    <property type="term" value="F:calcium ion binding"/>
    <property type="evidence" value="ECO:0007669"/>
    <property type="project" value="InterPro"/>
</dbReference>
<feature type="compositionally biased region" description="Acidic residues" evidence="2">
    <location>
        <begin position="485"/>
        <end position="501"/>
    </location>
</feature>
<name>A0AAD7UGL5_9STRA</name>